<dbReference type="AlphaFoldDB" id="A0AAW1SGU3"/>
<dbReference type="EMBL" id="JALJOV010001639">
    <property type="protein sequence ID" value="KAK9845155.1"/>
    <property type="molecule type" value="Genomic_DNA"/>
</dbReference>
<protein>
    <recommendedName>
        <fullName evidence="4">Endonuclease/exonuclease/phosphatase domain-containing protein</fullName>
    </recommendedName>
</protein>
<evidence type="ECO:0008006" key="4">
    <source>
        <dbReference type="Google" id="ProtNLM"/>
    </source>
</evidence>
<dbReference type="Proteomes" id="UP001485043">
    <property type="component" value="Unassembled WGS sequence"/>
</dbReference>
<sequence>MMMNPLDWEDPRLAAAQREPRRGQRAILAATFATPQGPLLCYNLHMEVFCGMLARIEQFTDVLQDSRSQLRQGVYHQAIMGDLNTMAHGIARLSPNFCNDRMRFWSLGQSEASFWHRNLFLVPDPGFQPSQDGSQANARPLAEQGSDAQELLSSLVPQAALQGSRDAPQSPEDEGCKMNHRLRWWGLPEHVCRAALNPGFSDPWNPDTDITLDNPKAESLSSWYLGLP</sequence>
<evidence type="ECO:0000256" key="1">
    <source>
        <dbReference type="SAM" id="MobiDB-lite"/>
    </source>
</evidence>
<keyword evidence="3" id="KW-1185">Reference proteome</keyword>
<reference evidence="2 3" key="1">
    <citation type="journal article" date="2024" name="Nat. Commun.">
        <title>Phylogenomics reveals the evolutionary origins of lichenization in chlorophyte algae.</title>
        <authorList>
            <person name="Puginier C."/>
            <person name="Libourel C."/>
            <person name="Otte J."/>
            <person name="Skaloud P."/>
            <person name="Haon M."/>
            <person name="Grisel S."/>
            <person name="Petersen M."/>
            <person name="Berrin J.G."/>
            <person name="Delaux P.M."/>
            <person name="Dal Grande F."/>
            <person name="Keller J."/>
        </authorList>
    </citation>
    <scope>NUCLEOTIDE SEQUENCE [LARGE SCALE GENOMIC DNA]</scope>
    <source>
        <strain evidence="2 3">SAG 2523</strain>
    </source>
</reference>
<dbReference type="SUPFAM" id="SSF56219">
    <property type="entry name" value="DNase I-like"/>
    <property type="match status" value="1"/>
</dbReference>
<evidence type="ECO:0000313" key="3">
    <source>
        <dbReference type="Proteomes" id="UP001485043"/>
    </source>
</evidence>
<name>A0AAW1SGU3_9CHLO</name>
<feature type="region of interest" description="Disordered" evidence="1">
    <location>
        <begin position="126"/>
        <end position="147"/>
    </location>
</feature>
<evidence type="ECO:0000313" key="2">
    <source>
        <dbReference type="EMBL" id="KAK9845155.1"/>
    </source>
</evidence>
<organism evidence="2 3">
    <name type="scientific">Apatococcus fuscideae</name>
    <dbReference type="NCBI Taxonomy" id="2026836"/>
    <lineage>
        <taxon>Eukaryota</taxon>
        <taxon>Viridiplantae</taxon>
        <taxon>Chlorophyta</taxon>
        <taxon>core chlorophytes</taxon>
        <taxon>Trebouxiophyceae</taxon>
        <taxon>Chlorellales</taxon>
        <taxon>Chlorellaceae</taxon>
        <taxon>Apatococcus</taxon>
    </lineage>
</organism>
<accession>A0AAW1SGU3</accession>
<dbReference type="InterPro" id="IPR036691">
    <property type="entry name" value="Endo/exonu/phosph_ase_sf"/>
</dbReference>
<gene>
    <name evidence="2" type="ORF">WJX84_008730</name>
</gene>
<comment type="caution">
    <text evidence="2">The sequence shown here is derived from an EMBL/GenBank/DDBJ whole genome shotgun (WGS) entry which is preliminary data.</text>
</comment>
<proteinExistence type="predicted"/>
<feature type="compositionally biased region" description="Polar residues" evidence="1">
    <location>
        <begin position="128"/>
        <end position="137"/>
    </location>
</feature>